<dbReference type="Pfam" id="PF00004">
    <property type="entry name" value="AAA"/>
    <property type="match status" value="1"/>
</dbReference>
<dbReference type="InterPro" id="IPR032501">
    <property type="entry name" value="Prot_ATP_ID_OB_2nd"/>
</dbReference>
<dbReference type="FunFam" id="3.40.50.300:FF:001025">
    <property type="entry name" value="ATPase family, AAA domain-containing 2B"/>
    <property type="match status" value="1"/>
</dbReference>
<feature type="domain" description="AAA+ ATPase" evidence="6">
    <location>
        <begin position="158"/>
        <end position="243"/>
    </location>
</feature>
<name>X0VYT6_9ZZZZ</name>
<evidence type="ECO:0000259" key="6">
    <source>
        <dbReference type="SMART" id="SM00382"/>
    </source>
</evidence>
<dbReference type="InterPro" id="IPR027417">
    <property type="entry name" value="P-loop_NTPase"/>
</dbReference>
<dbReference type="SUPFAM" id="SSF52540">
    <property type="entry name" value="P-loop containing nucleoside triphosphate hydrolases"/>
    <property type="match status" value="1"/>
</dbReference>
<evidence type="ECO:0000313" key="7">
    <source>
        <dbReference type="EMBL" id="GAG23450.1"/>
    </source>
</evidence>
<keyword evidence="5" id="KW-0175">Coiled coil</keyword>
<comment type="similarity">
    <text evidence="1">Belongs to the AAA ATPase family.</text>
</comment>
<dbReference type="InterPro" id="IPR003593">
    <property type="entry name" value="AAA+_ATPase"/>
</dbReference>
<dbReference type="Gene3D" id="2.40.50.140">
    <property type="entry name" value="Nucleic acid-binding proteins"/>
    <property type="match status" value="1"/>
</dbReference>
<evidence type="ECO:0000256" key="1">
    <source>
        <dbReference type="ARBA" id="ARBA00006914"/>
    </source>
</evidence>
<dbReference type="Pfam" id="PF16450">
    <property type="entry name" value="Prot_ATP_ID_OB_C"/>
    <property type="match status" value="1"/>
</dbReference>
<gene>
    <name evidence="7" type="ORF">S01H1_57048</name>
</gene>
<feature type="non-terminal residue" evidence="7">
    <location>
        <position position="245"/>
    </location>
</feature>
<keyword evidence="2" id="KW-0547">Nucleotide-binding</keyword>
<dbReference type="SMART" id="SM00382">
    <property type="entry name" value="AAA"/>
    <property type="match status" value="1"/>
</dbReference>
<accession>X0VYT6</accession>
<reference evidence="7" key="1">
    <citation type="journal article" date="2014" name="Front. Microbiol.">
        <title>High frequency of phylogenetically diverse reductive dehalogenase-homologous genes in deep subseafloor sedimentary metagenomes.</title>
        <authorList>
            <person name="Kawai M."/>
            <person name="Futagami T."/>
            <person name="Toyoda A."/>
            <person name="Takaki Y."/>
            <person name="Nishi S."/>
            <person name="Hori S."/>
            <person name="Arai W."/>
            <person name="Tsubouchi T."/>
            <person name="Morono Y."/>
            <person name="Uchiyama I."/>
            <person name="Ito T."/>
            <person name="Fujiyama A."/>
            <person name="Inagaki F."/>
            <person name="Takami H."/>
        </authorList>
    </citation>
    <scope>NUCLEOTIDE SEQUENCE</scope>
    <source>
        <strain evidence="7">Expedition CK06-06</strain>
    </source>
</reference>
<evidence type="ECO:0000256" key="4">
    <source>
        <dbReference type="ARBA" id="ARBA00022942"/>
    </source>
</evidence>
<dbReference type="InterPro" id="IPR012340">
    <property type="entry name" value="NA-bd_OB-fold"/>
</dbReference>
<evidence type="ECO:0000256" key="5">
    <source>
        <dbReference type="ARBA" id="ARBA00023054"/>
    </source>
</evidence>
<protein>
    <recommendedName>
        <fullName evidence="6">AAA+ ATPase domain-containing protein</fullName>
    </recommendedName>
</protein>
<evidence type="ECO:0000256" key="2">
    <source>
        <dbReference type="ARBA" id="ARBA00022741"/>
    </source>
</evidence>
<dbReference type="GO" id="GO:0005524">
    <property type="term" value="F:ATP binding"/>
    <property type="evidence" value="ECO:0007669"/>
    <property type="project" value="UniProtKB-KW"/>
</dbReference>
<keyword evidence="4" id="KW-0647">Proteasome</keyword>
<evidence type="ECO:0000256" key="3">
    <source>
        <dbReference type="ARBA" id="ARBA00022840"/>
    </source>
</evidence>
<keyword evidence="3" id="KW-0067">ATP-binding</keyword>
<dbReference type="PANTHER" id="PTHR23073">
    <property type="entry name" value="26S PROTEASOME REGULATORY SUBUNIT"/>
    <property type="match status" value="1"/>
</dbReference>
<comment type="caution">
    <text evidence="7">The sequence shown here is derived from an EMBL/GenBank/DDBJ whole genome shotgun (WGS) entry which is preliminary data.</text>
</comment>
<dbReference type="GO" id="GO:0000502">
    <property type="term" value="C:proteasome complex"/>
    <property type="evidence" value="ECO:0007669"/>
    <property type="project" value="UniProtKB-KW"/>
</dbReference>
<dbReference type="EMBL" id="BARS01037184">
    <property type="protein sequence ID" value="GAG23450.1"/>
    <property type="molecule type" value="Genomic_DNA"/>
</dbReference>
<dbReference type="AlphaFoldDB" id="X0VYT6"/>
<dbReference type="InterPro" id="IPR050221">
    <property type="entry name" value="26S_Proteasome_ATPase"/>
</dbReference>
<dbReference type="GO" id="GO:0016887">
    <property type="term" value="F:ATP hydrolysis activity"/>
    <property type="evidence" value="ECO:0007669"/>
    <property type="project" value="InterPro"/>
</dbReference>
<proteinExistence type="inferred from homology"/>
<organism evidence="7">
    <name type="scientific">marine sediment metagenome</name>
    <dbReference type="NCBI Taxonomy" id="412755"/>
    <lineage>
        <taxon>unclassified sequences</taxon>
        <taxon>metagenomes</taxon>
        <taxon>ecological metagenomes</taxon>
    </lineage>
</organism>
<dbReference type="Gene3D" id="3.40.50.300">
    <property type="entry name" value="P-loop containing nucleotide triphosphate hydrolases"/>
    <property type="match status" value="1"/>
</dbReference>
<dbReference type="InterPro" id="IPR003959">
    <property type="entry name" value="ATPase_AAA_core"/>
</dbReference>
<sequence length="245" mass="27155">MKANGKNILDSVIYRYTADSNQLEDENRVLKETVNNLKAELDKFKSPPLMVCEVRELVGNDCAIIRIPNGNQFYVKISSECTKLKPGDMVLAEQKNLTILEKLDISRKFNVEKFVIIEKPTVTWEDIGGLQQQAREIKEVVELPLLKPALFKKVGIVPPKGILLYGPPGTGKTLLAKAVAASTNSTFIEIVGSELVQKFIGEGAKLVKEIFELARKKAPSIVFIDEIDALAAKRMEIGTSGEREV</sequence>